<reference evidence="2 3" key="1">
    <citation type="submission" date="2015-09" db="EMBL/GenBank/DDBJ databases">
        <authorList>
            <person name="Xu Y."/>
            <person name="Nagy A."/>
            <person name="Liu N.T."/>
            <person name="Nou X."/>
        </authorList>
    </citation>
    <scope>NUCLEOTIDE SEQUENCE [LARGE SCALE GENOMIC DNA]</scope>
    <source>
        <strain evidence="2 3">FC1138</strain>
    </source>
</reference>
<gene>
    <name evidence="2" type="ORF">ACS15_0756</name>
</gene>
<dbReference type="EMBL" id="CP012605">
    <property type="protein sequence ID" value="ANH74046.1"/>
    <property type="molecule type" value="Genomic_DNA"/>
</dbReference>
<feature type="transmembrane region" description="Helical" evidence="1">
    <location>
        <begin position="231"/>
        <end position="253"/>
    </location>
</feature>
<dbReference type="PANTHER" id="PTHR32309:SF13">
    <property type="entry name" value="FERRIC ENTEROBACTIN TRANSPORT PROTEIN FEPE"/>
    <property type="match status" value="1"/>
</dbReference>
<sequence>MILGLSLAGAAIGVCLTYFIPKQWEATGILQVGQVANETTPASPISVEPAARALERLRTPQFTNNVLKLLGEPNGTDGSAASVLVQRSLKSTPLSDPGLIQFAVRGYSPDEARRAAQAVADELTRIHAGLMRPSLDKLDADLAEVEQGLITEGKRRDSLSELVKTRGQTAVAGKFSENVLLNEMLADNDKALRLLRLRKNALQELLTEARTFNTHLLAPVEVNGRNAYPRLAPFGAAGLAIGLLLSLLLGTAIEVKRRMQQL</sequence>
<dbReference type="GO" id="GO:0004713">
    <property type="term" value="F:protein tyrosine kinase activity"/>
    <property type="evidence" value="ECO:0007669"/>
    <property type="project" value="TreeGrafter"/>
</dbReference>
<evidence type="ECO:0000256" key="1">
    <source>
        <dbReference type="SAM" id="Phobius"/>
    </source>
</evidence>
<dbReference type="GO" id="GO:0005886">
    <property type="term" value="C:plasma membrane"/>
    <property type="evidence" value="ECO:0007669"/>
    <property type="project" value="TreeGrafter"/>
</dbReference>
<evidence type="ECO:0000313" key="3">
    <source>
        <dbReference type="Proteomes" id="UP000077927"/>
    </source>
</evidence>
<name>A0AAC9BHC2_9RALS</name>
<organism evidence="2 3">
    <name type="scientific">Ralstonia insidiosa</name>
    <dbReference type="NCBI Taxonomy" id="190721"/>
    <lineage>
        <taxon>Bacteria</taxon>
        <taxon>Pseudomonadati</taxon>
        <taxon>Pseudomonadota</taxon>
        <taxon>Betaproteobacteria</taxon>
        <taxon>Burkholderiales</taxon>
        <taxon>Burkholderiaceae</taxon>
        <taxon>Ralstonia</taxon>
    </lineage>
</organism>
<keyword evidence="1" id="KW-1133">Transmembrane helix</keyword>
<dbReference type="KEGG" id="rin:ACS15_0756"/>
<keyword evidence="1" id="KW-0812">Transmembrane</keyword>
<protein>
    <submittedName>
        <fullName evidence="2">Chain length determinant family protein</fullName>
    </submittedName>
</protein>
<keyword evidence="1" id="KW-0472">Membrane</keyword>
<dbReference type="PANTHER" id="PTHR32309">
    <property type="entry name" value="TYROSINE-PROTEIN KINASE"/>
    <property type="match status" value="1"/>
</dbReference>
<proteinExistence type="predicted"/>
<accession>A0AAC9BHC2</accession>
<dbReference type="Proteomes" id="UP000077927">
    <property type="component" value="Chromosome 1"/>
</dbReference>
<dbReference type="InterPro" id="IPR050445">
    <property type="entry name" value="Bact_polysacc_biosynth/exp"/>
</dbReference>
<evidence type="ECO:0000313" key="2">
    <source>
        <dbReference type="EMBL" id="ANH74046.1"/>
    </source>
</evidence>
<dbReference type="AlphaFoldDB" id="A0AAC9BHC2"/>